<gene>
    <name evidence="2" type="ORF">IV203_002405</name>
</gene>
<evidence type="ECO:0000313" key="2">
    <source>
        <dbReference type="EMBL" id="KAG7357717.1"/>
    </source>
</evidence>
<evidence type="ECO:0000313" key="3">
    <source>
        <dbReference type="Proteomes" id="UP000693970"/>
    </source>
</evidence>
<organism evidence="2 3">
    <name type="scientific">Nitzschia inconspicua</name>
    <dbReference type="NCBI Taxonomy" id="303405"/>
    <lineage>
        <taxon>Eukaryota</taxon>
        <taxon>Sar</taxon>
        <taxon>Stramenopiles</taxon>
        <taxon>Ochrophyta</taxon>
        <taxon>Bacillariophyta</taxon>
        <taxon>Bacillariophyceae</taxon>
        <taxon>Bacillariophycidae</taxon>
        <taxon>Bacillariales</taxon>
        <taxon>Bacillariaceae</taxon>
        <taxon>Nitzschia</taxon>
    </lineage>
</organism>
<accession>A0A9K3PS77</accession>
<protein>
    <submittedName>
        <fullName evidence="2">Uncharacterized protein</fullName>
    </submittedName>
</protein>
<feature type="region of interest" description="Disordered" evidence="1">
    <location>
        <begin position="136"/>
        <end position="157"/>
    </location>
</feature>
<proteinExistence type="predicted"/>
<reference evidence="2" key="1">
    <citation type="journal article" date="2021" name="Sci. Rep.">
        <title>Diploid genomic architecture of Nitzschia inconspicua, an elite biomass production diatom.</title>
        <authorList>
            <person name="Oliver A."/>
            <person name="Podell S."/>
            <person name="Pinowska A."/>
            <person name="Traller J.C."/>
            <person name="Smith S.R."/>
            <person name="McClure R."/>
            <person name="Beliaev A."/>
            <person name="Bohutskyi P."/>
            <person name="Hill E.A."/>
            <person name="Rabines A."/>
            <person name="Zheng H."/>
            <person name="Allen L.Z."/>
            <person name="Kuo A."/>
            <person name="Grigoriev I.V."/>
            <person name="Allen A.E."/>
            <person name="Hazlebeck D."/>
            <person name="Allen E.E."/>
        </authorList>
    </citation>
    <scope>NUCLEOTIDE SEQUENCE</scope>
    <source>
        <strain evidence="2">Hildebrandi</strain>
    </source>
</reference>
<evidence type="ECO:0000256" key="1">
    <source>
        <dbReference type="SAM" id="MobiDB-lite"/>
    </source>
</evidence>
<name>A0A9K3PS77_9STRA</name>
<sequence length="157" mass="17761">MARLGWVEGKRVMAWAESTSMSRFDHQHNKEMFVGNSNTVSLSLQELMLRNQMAMFASDMRRNLQAPNFPAAMPLPLPVNRKRPADALPITVAGETIAAMTGFIPDLHREKWRTRGKGKRTRQPPTCVYCGDSSDPEVRYSAKNCPGRWPRGACQRK</sequence>
<keyword evidence="3" id="KW-1185">Reference proteome</keyword>
<dbReference type="Proteomes" id="UP000693970">
    <property type="component" value="Unassembled WGS sequence"/>
</dbReference>
<dbReference type="AlphaFoldDB" id="A0A9K3PS77"/>
<reference evidence="2" key="2">
    <citation type="submission" date="2021-04" db="EMBL/GenBank/DDBJ databases">
        <authorList>
            <person name="Podell S."/>
        </authorList>
    </citation>
    <scope>NUCLEOTIDE SEQUENCE</scope>
    <source>
        <strain evidence="2">Hildebrandi</strain>
    </source>
</reference>
<dbReference type="EMBL" id="JAGRRH010000015">
    <property type="protein sequence ID" value="KAG7357717.1"/>
    <property type="molecule type" value="Genomic_DNA"/>
</dbReference>
<comment type="caution">
    <text evidence="2">The sequence shown here is derived from an EMBL/GenBank/DDBJ whole genome shotgun (WGS) entry which is preliminary data.</text>
</comment>